<dbReference type="PANTHER" id="PTHR38589">
    <property type="entry name" value="BLR0621 PROTEIN"/>
    <property type="match status" value="1"/>
</dbReference>
<comment type="caution">
    <text evidence="3">The sequence shown here is derived from an EMBL/GenBank/DDBJ whole genome shotgun (WGS) entry which is preliminary data.</text>
</comment>
<dbReference type="EMBL" id="JAEKJA010000020">
    <property type="protein sequence ID" value="MBJ3777710.1"/>
    <property type="molecule type" value="Genomic_DNA"/>
</dbReference>
<feature type="compositionally biased region" description="Basic and acidic residues" evidence="1">
    <location>
        <begin position="105"/>
        <end position="119"/>
    </location>
</feature>
<evidence type="ECO:0000313" key="4">
    <source>
        <dbReference type="Proteomes" id="UP000609531"/>
    </source>
</evidence>
<dbReference type="AlphaFoldDB" id="A0A934IS71"/>
<organism evidence="3 4">
    <name type="scientific">Acuticoccus mangrovi</name>
    <dbReference type="NCBI Taxonomy" id="2796142"/>
    <lineage>
        <taxon>Bacteria</taxon>
        <taxon>Pseudomonadati</taxon>
        <taxon>Pseudomonadota</taxon>
        <taxon>Alphaproteobacteria</taxon>
        <taxon>Hyphomicrobiales</taxon>
        <taxon>Amorphaceae</taxon>
        <taxon>Acuticoccus</taxon>
    </lineage>
</organism>
<feature type="chain" id="PRO_5037427060" description="YkuD domain-containing protein" evidence="2">
    <location>
        <begin position="41"/>
        <end position="267"/>
    </location>
</feature>
<feature type="signal peptide" evidence="2">
    <location>
        <begin position="1"/>
        <end position="40"/>
    </location>
</feature>
<name>A0A934IS71_9HYPH</name>
<evidence type="ECO:0000313" key="3">
    <source>
        <dbReference type="EMBL" id="MBJ3777710.1"/>
    </source>
</evidence>
<dbReference type="RefSeq" id="WP_198883618.1">
    <property type="nucleotide sequence ID" value="NZ_JAEKJA010000020.1"/>
</dbReference>
<evidence type="ECO:0000256" key="2">
    <source>
        <dbReference type="SAM" id="SignalP"/>
    </source>
</evidence>
<keyword evidence="4" id="KW-1185">Reference proteome</keyword>
<protein>
    <recommendedName>
        <fullName evidence="5">YkuD domain-containing protein</fullName>
    </recommendedName>
</protein>
<reference evidence="3" key="1">
    <citation type="submission" date="2020-12" db="EMBL/GenBank/DDBJ databases">
        <title>Bacterial taxonomy.</title>
        <authorList>
            <person name="Pan X."/>
        </authorList>
    </citation>
    <scope>NUCLEOTIDE SEQUENCE</scope>
    <source>
        <strain evidence="3">B2012</strain>
    </source>
</reference>
<proteinExistence type="predicted"/>
<sequence length="267" mass="28357">MDLLLSRARLRATPRSTGTARALLRRALLLALILTAPAHAEAIDCPAAATDTLRLLLVVAPSMSSVAAEARLYERAAVEERWQPAGPPFAVVLGRAGLGWAWNEPHRGADEPQKREGDGRTPAGVFRAGPAFGTDRRELADYLPLRAGESACVDDVASPLYNEIAPLSRIDAASHEAMWRIPLYRQGIVVEHPTNREAAGGSCIFLHVWRGAGHGTLGCVAAPEADIVAVQDAFDGVPAAIAILPEAALPRFEGCGLPLPEAVTEPH</sequence>
<evidence type="ECO:0000256" key="1">
    <source>
        <dbReference type="SAM" id="MobiDB-lite"/>
    </source>
</evidence>
<accession>A0A934IS71</accession>
<dbReference type="PANTHER" id="PTHR38589:SF1">
    <property type="entry name" value="BLR0621 PROTEIN"/>
    <property type="match status" value="1"/>
</dbReference>
<keyword evidence="2" id="KW-0732">Signal</keyword>
<evidence type="ECO:0008006" key="5">
    <source>
        <dbReference type="Google" id="ProtNLM"/>
    </source>
</evidence>
<feature type="region of interest" description="Disordered" evidence="1">
    <location>
        <begin position="105"/>
        <end position="127"/>
    </location>
</feature>
<dbReference type="Proteomes" id="UP000609531">
    <property type="component" value="Unassembled WGS sequence"/>
</dbReference>
<gene>
    <name evidence="3" type="ORF">JCR33_18535</name>
</gene>